<dbReference type="Proteomes" id="UP001237642">
    <property type="component" value="Unassembled WGS sequence"/>
</dbReference>
<keyword evidence="5" id="KW-1185">Reference proteome</keyword>
<dbReference type="GO" id="GO:0009506">
    <property type="term" value="C:plasmodesma"/>
    <property type="evidence" value="ECO:0007669"/>
    <property type="project" value="UniProtKB-ARBA"/>
</dbReference>
<feature type="domain" description="X8" evidence="3">
    <location>
        <begin position="16"/>
        <end position="95"/>
    </location>
</feature>
<keyword evidence="1 2" id="KW-0732">Signal</keyword>
<evidence type="ECO:0000259" key="3">
    <source>
        <dbReference type="SMART" id="SM00768"/>
    </source>
</evidence>
<dbReference type="AlphaFoldDB" id="A0AAD8MCV4"/>
<evidence type="ECO:0000256" key="2">
    <source>
        <dbReference type="SAM" id="SignalP"/>
    </source>
</evidence>
<dbReference type="InterPro" id="IPR012946">
    <property type="entry name" value="X8"/>
</dbReference>
<feature type="chain" id="PRO_5042029512" evidence="2">
    <location>
        <begin position="27"/>
        <end position="101"/>
    </location>
</feature>
<name>A0AAD8MCV4_9APIA</name>
<dbReference type="SMART" id="SM00768">
    <property type="entry name" value="X8"/>
    <property type="match status" value="1"/>
</dbReference>
<sequence>MANFVSFLPTVCTLLLLCFSSDDILTANFKYACGIVDCSSTKEGGPCFLPPTMVNHASVAMNLYYQSQGRHTWNCDFNGTGVVAVTDPSSGACKYPFKQTV</sequence>
<dbReference type="PANTHER" id="PTHR31044:SF57">
    <property type="entry name" value="CARBOHYDRATE-BINDING X8 DOMAIN SUPERFAMILY PROTEIN"/>
    <property type="match status" value="1"/>
</dbReference>
<organism evidence="4 5">
    <name type="scientific">Heracleum sosnowskyi</name>
    <dbReference type="NCBI Taxonomy" id="360622"/>
    <lineage>
        <taxon>Eukaryota</taxon>
        <taxon>Viridiplantae</taxon>
        <taxon>Streptophyta</taxon>
        <taxon>Embryophyta</taxon>
        <taxon>Tracheophyta</taxon>
        <taxon>Spermatophyta</taxon>
        <taxon>Magnoliopsida</taxon>
        <taxon>eudicotyledons</taxon>
        <taxon>Gunneridae</taxon>
        <taxon>Pentapetalae</taxon>
        <taxon>asterids</taxon>
        <taxon>campanulids</taxon>
        <taxon>Apiales</taxon>
        <taxon>Apiaceae</taxon>
        <taxon>Apioideae</taxon>
        <taxon>apioid superclade</taxon>
        <taxon>Tordylieae</taxon>
        <taxon>Tordyliinae</taxon>
        <taxon>Heracleum</taxon>
    </lineage>
</organism>
<dbReference type="EMBL" id="JAUIZM010000008">
    <property type="protein sequence ID" value="KAK1368896.1"/>
    <property type="molecule type" value="Genomic_DNA"/>
</dbReference>
<evidence type="ECO:0000256" key="1">
    <source>
        <dbReference type="ARBA" id="ARBA00022729"/>
    </source>
</evidence>
<evidence type="ECO:0000313" key="4">
    <source>
        <dbReference type="EMBL" id="KAK1368896.1"/>
    </source>
</evidence>
<protein>
    <submittedName>
        <fullName evidence="4">Major pollen allergen Ole e 10</fullName>
    </submittedName>
</protein>
<dbReference type="PANTHER" id="PTHR31044">
    <property type="entry name" value="BETA-1,3 GLUCANASE"/>
    <property type="match status" value="1"/>
</dbReference>
<comment type="caution">
    <text evidence="4">The sequence shown here is derived from an EMBL/GenBank/DDBJ whole genome shotgun (WGS) entry which is preliminary data.</text>
</comment>
<evidence type="ECO:0000313" key="5">
    <source>
        <dbReference type="Proteomes" id="UP001237642"/>
    </source>
</evidence>
<gene>
    <name evidence="4" type="ORF">POM88_034988</name>
</gene>
<dbReference type="Gene3D" id="1.20.58.1040">
    <property type="match status" value="1"/>
</dbReference>
<reference evidence="4" key="1">
    <citation type="submission" date="2023-02" db="EMBL/GenBank/DDBJ databases">
        <title>Genome of toxic invasive species Heracleum sosnowskyi carries increased number of genes despite the absence of recent whole-genome duplications.</title>
        <authorList>
            <person name="Schelkunov M."/>
            <person name="Shtratnikova V."/>
            <person name="Makarenko M."/>
            <person name="Klepikova A."/>
            <person name="Omelchenko D."/>
            <person name="Novikova G."/>
            <person name="Obukhova E."/>
            <person name="Bogdanov V."/>
            <person name="Penin A."/>
            <person name="Logacheva M."/>
        </authorList>
    </citation>
    <scope>NUCLEOTIDE SEQUENCE</scope>
    <source>
        <strain evidence="4">Hsosn_3</strain>
        <tissue evidence="4">Leaf</tissue>
    </source>
</reference>
<proteinExistence type="predicted"/>
<feature type="signal peptide" evidence="2">
    <location>
        <begin position="1"/>
        <end position="26"/>
    </location>
</feature>
<reference evidence="4" key="2">
    <citation type="submission" date="2023-05" db="EMBL/GenBank/DDBJ databases">
        <authorList>
            <person name="Schelkunov M.I."/>
        </authorList>
    </citation>
    <scope>NUCLEOTIDE SEQUENCE</scope>
    <source>
        <strain evidence="4">Hsosn_3</strain>
        <tissue evidence="4">Leaf</tissue>
    </source>
</reference>
<dbReference type="Pfam" id="PF07983">
    <property type="entry name" value="X8"/>
    <property type="match status" value="1"/>
</dbReference>
<dbReference type="InterPro" id="IPR044788">
    <property type="entry name" value="X8_dom_prot"/>
</dbReference>
<accession>A0AAD8MCV4</accession>